<keyword evidence="1" id="KW-1185">Reference proteome</keyword>
<reference evidence="2" key="1">
    <citation type="submission" date="2022-11" db="UniProtKB">
        <authorList>
            <consortium name="WormBaseParasite"/>
        </authorList>
    </citation>
    <scope>IDENTIFICATION</scope>
</reference>
<dbReference type="AlphaFoldDB" id="A0A914RYS0"/>
<name>A0A914RYS0_PAREQ</name>
<evidence type="ECO:0000313" key="1">
    <source>
        <dbReference type="Proteomes" id="UP000887564"/>
    </source>
</evidence>
<accession>A0A914RYS0</accession>
<sequence length="42" mass="4662">MSDNNKTFDSLLAQRGLYIEIDANELVKFKNALLEVPPIPGS</sequence>
<dbReference type="Proteomes" id="UP000887564">
    <property type="component" value="Unplaced"/>
</dbReference>
<evidence type="ECO:0000313" key="2">
    <source>
        <dbReference type="WBParaSite" id="PEQ_0001001901-mRNA-1"/>
    </source>
</evidence>
<organism evidence="1 2">
    <name type="scientific">Parascaris equorum</name>
    <name type="common">Equine roundworm</name>
    <dbReference type="NCBI Taxonomy" id="6256"/>
    <lineage>
        <taxon>Eukaryota</taxon>
        <taxon>Metazoa</taxon>
        <taxon>Ecdysozoa</taxon>
        <taxon>Nematoda</taxon>
        <taxon>Chromadorea</taxon>
        <taxon>Rhabditida</taxon>
        <taxon>Spirurina</taxon>
        <taxon>Ascaridomorpha</taxon>
        <taxon>Ascaridoidea</taxon>
        <taxon>Ascarididae</taxon>
        <taxon>Parascaris</taxon>
    </lineage>
</organism>
<proteinExistence type="predicted"/>
<dbReference type="WBParaSite" id="PEQ_0001001901-mRNA-1">
    <property type="protein sequence ID" value="PEQ_0001001901-mRNA-1"/>
    <property type="gene ID" value="PEQ_0001001901"/>
</dbReference>
<protein>
    <submittedName>
        <fullName evidence="2">Uncharacterized protein</fullName>
    </submittedName>
</protein>